<reference evidence="1" key="3">
    <citation type="submission" date="2025-09" db="UniProtKB">
        <authorList>
            <consortium name="Ensembl"/>
        </authorList>
    </citation>
    <scope>IDENTIFICATION</scope>
</reference>
<protein>
    <submittedName>
        <fullName evidence="1">Uncharacterized protein</fullName>
    </submittedName>
</protein>
<sequence>MDALADMVKIPGNITKTEMKVYPVVAQAKSCITVSSNASGKVNATREHVKQQILQTAELNNTVETVSNMATRLLHGLQNGTAQDAADIYSKVDIKMNEMRARNINQYKEMADTELEFAKDMLELVYTNFTARANQTEPQAHLFNEELIKQVGEIETKFRHLQMELSNASTDIRVATTKNVLNSQTLRQTMGNIERINNMATMTNVTLDEAQKIVNAAIDLYKSGLQNMEELKAYASST</sequence>
<dbReference type="Ensembl" id="ENSCSAVT00000017514.1">
    <property type="protein sequence ID" value="ENSCSAVP00000017325.1"/>
    <property type="gene ID" value="ENSCSAVG00000010201.1"/>
</dbReference>
<reference evidence="2" key="1">
    <citation type="submission" date="2003-08" db="EMBL/GenBank/DDBJ databases">
        <authorList>
            <person name="Birren B."/>
            <person name="Nusbaum C."/>
            <person name="Abebe A."/>
            <person name="Abouelleil A."/>
            <person name="Adekoya E."/>
            <person name="Ait-zahra M."/>
            <person name="Allen N."/>
            <person name="Allen T."/>
            <person name="An P."/>
            <person name="Anderson M."/>
            <person name="Anderson S."/>
            <person name="Arachchi H."/>
            <person name="Armbruster J."/>
            <person name="Bachantsang P."/>
            <person name="Baldwin J."/>
            <person name="Barry A."/>
            <person name="Bayul T."/>
            <person name="Blitshsteyn B."/>
            <person name="Bloom T."/>
            <person name="Blye J."/>
            <person name="Boguslavskiy L."/>
            <person name="Borowsky M."/>
            <person name="Boukhgalter B."/>
            <person name="Brunache A."/>
            <person name="Butler J."/>
            <person name="Calixte N."/>
            <person name="Calvo S."/>
            <person name="Camarata J."/>
            <person name="Campo K."/>
            <person name="Chang J."/>
            <person name="Cheshatsang Y."/>
            <person name="Citroen M."/>
            <person name="Collymore A."/>
            <person name="Considine T."/>
            <person name="Cook A."/>
            <person name="Cooke P."/>
            <person name="Corum B."/>
            <person name="Cuomo C."/>
            <person name="David R."/>
            <person name="Dawoe T."/>
            <person name="Degray S."/>
            <person name="Dodge S."/>
            <person name="Dooley K."/>
            <person name="Dorje P."/>
            <person name="Dorjee K."/>
            <person name="Dorris L."/>
            <person name="Duffey N."/>
            <person name="Dupes A."/>
            <person name="Elkins T."/>
            <person name="Engels R."/>
            <person name="Erickson J."/>
            <person name="Farina A."/>
            <person name="Faro S."/>
            <person name="Ferreira P."/>
            <person name="Fischer H."/>
            <person name="Fitzgerald M."/>
            <person name="Foley K."/>
            <person name="Gage D."/>
            <person name="Galagan J."/>
            <person name="Gearin G."/>
            <person name="Gnerre S."/>
            <person name="Gnirke A."/>
            <person name="Goyette A."/>
            <person name="Graham J."/>
            <person name="Grandbois E."/>
            <person name="Gyaltsen K."/>
            <person name="Hafez N."/>
            <person name="Hagopian D."/>
            <person name="Hagos B."/>
            <person name="Hall J."/>
            <person name="Hatcher B."/>
            <person name="Heller A."/>
            <person name="Higgins H."/>
            <person name="Honan T."/>
            <person name="Horn A."/>
            <person name="Houde N."/>
            <person name="Hughes L."/>
            <person name="Hulme W."/>
            <person name="Husby E."/>
            <person name="Iliev I."/>
            <person name="Jaffe D."/>
            <person name="Jones C."/>
            <person name="Kamal M."/>
            <person name="Kamat A."/>
            <person name="Kamvysselis M."/>
            <person name="Karlsson E."/>
            <person name="Kells C."/>
            <person name="Kieu A."/>
            <person name="Kisner P."/>
            <person name="Kodira C."/>
            <person name="Kulbokas E."/>
            <person name="Labutti K."/>
            <person name="Lama D."/>
            <person name="Landers T."/>
            <person name="Leger J."/>
            <person name="Levine S."/>
            <person name="Lewis D."/>
            <person name="Lewis T."/>
            <person name="Lindblad-toh K."/>
            <person name="Liu X."/>
            <person name="Lokyitsang T."/>
            <person name="Lokyitsang Y."/>
            <person name="Lucien O."/>
            <person name="Lui A."/>
            <person name="Ma L.J."/>
            <person name="Mabbitt R."/>
            <person name="Macdonald J."/>
            <person name="Maclean C."/>
            <person name="Major J."/>
            <person name="Manning J."/>
            <person name="Marabella R."/>
            <person name="Maru K."/>
            <person name="Matthews C."/>
            <person name="Mauceli E."/>
            <person name="Mccarthy M."/>
            <person name="Mcdonough S."/>
            <person name="Mcghee T."/>
            <person name="Meldrim J."/>
            <person name="Meneus L."/>
            <person name="Mesirov J."/>
            <person name="Mihalev A."/>
            <person name="Mihova T."/>
            <person name="Mikkelsen T."/>
            <person name="Mlenga V."/>
            <person name="Moru K."/>
            <person name="Mozes J."/>
            <person name="Mulrain L."/>
            <person name="Munson G."/>
            <person name="Naylor J."/>
            <person name="Newes C."/>
            <person name="Nguyen C."/>
            <person name="Nguyen N."/>
            <person name="Nguyen T."/>
            <person name="Nicol R."/>
            <person name="Nielsen C."/>
            <person name="Nizzari M."/>
            <person name="Norbu C."/>
            <person name="Norbu N."/>
            <person name="O'donnell P."/>
            <person name="Okoawo O."/>
            <person name="O'leary S."/>
            <person name="Omotosho B."/>
            <person name="O'neill K."/>
            <person name="Osman S."/>
            <person name="Parker S."/>
            <person name="Perrin D."/>
            <person name="Phunkhang P."/>
            <person name="Piqani B."/>
            <person name="Purcell S."/>
            <person name="Rachupka T."/>
            <person name="Ramasamy U."/>
            <person name="Rameau R."/>
            <person name="Ray V."/>
            <person name="Raymond C."/>
            <person name="Retta R."/>
            <person name="Richardson S."/>
            <person name="Rise C."/>
            <person name="Rodriguez J."/>
            <person name="Rogers J."/>
            <person name="Rogov P."/>
            <person name="Rutman M."/>
            <person name="Schupbach R."/>
            <person name="Seaman C."/>
            <person name="Settipalli S."/>
            <person name="Sharpe T."/>
            <person name="Sheridan J."/>
            <person name="Sherpa N."/>
            <person name="Shi J."/>
            <person name="Smirnov S."/>
            <person name="Smith C."/>
            <person name="Sougnez C."/>
            <person name="Spencer B."/>
            <person name="Stalker J."/>
            <person name="Stange-thomann N."/>
            <person name="Stavropoulos S."/>
            <person name="Stetson K."/>
            <person name="Stone C."/>
            <person name="Stone S."/>
            <person name="Stubbs M."/>
            <person name="Talamas J."/>
            <person name="Tchuinga P."/>
            <person name="Tenzing P."/>
            <person name="Tesfaye S."/>
            <person name="Theodore J."/>
            <person name="Thoulutsang Y."/>
            <person name="Topham K."/>
            <person name="Towey S."/>
            <person name="Tsamla T."/>
            <person name="Tsomo N."/>
            <person name="Vallee D."/>
            <person name="Vassiliev H."/>
            <person name="Venkataraman V."/>
            <person name="Vinson J."/>
            <person name="Vo A."/>
            <person name="Wade C."/>
            <person name="Wang S."/>
            <person name="Wangchuk T."/>
            <person name="Wangdi T."/>
            <person name="Whittaker C."/>
            <person name="Wilkinson J."/>
            <person name="Wu Y."/>
            <person name="Wyman D."/>
            <person name="Yadav S."/>
            <person name="Yang S."/>
            <person name="Yang X."/>
            <person name="Yeager S."/>
            <person name="Yee E."/>
            <person name="Young G."/>
            <person name="Zainoun J."/>
            <person name="Zembeck L."/>
            <person name="Zimmer A."/>
            <person name="Zody M."/>
            <person name="Lander E."/>
        </authorList>
    </citation>
    <scope>NUCLEOTIDE SEQUENCE [LARGE SCALE GENOMIC DNA]</scope>
</reference>
<accession>H2ZIA9</accession>
<dbReference type="GeneTree" id="ENSGT00940000161177"/>
<organism evidence="1 2">
    <name type="scientific">Ciona savignyi</name>
    <name type="common">Pacific transparent sea squirt</name>
    <dbReference type="NCBI Taxonomy" id="51511"/>
    <lineage>
        <taxon>Eukaryota</taxon>
        <taxon>Metazoa</taxon>
        <taxon>Chordata</taxon>
        <taxon>Tunicata</taxon>
        <taxon>Ascidiacea</taxon>
        <taxon>Phlebobranchia</taxon>
        <taxon>Cionidae</taxon>
        <taxon>Ciona</taxon>
    </lineage>
</organism>
<dbReference type="AlphaFoldDB" id="H2ZIA9"/>
<dbReference type="Proteomes" id="UP000007875">
    <property type="component" value="Unassembled WGS sequence"/>
</dbReference>
<evidence type="ECO:0000313" key="2">
    <source>
        <dbReference type="Proteomes" id="UP000007875"/>
    </source>
</evidence>
<reference evidence="1" key="2">
    <citation type="submission" date="2025-08" db="UniProtKB">
        <authorList>
            <consortium name="Ensembl"/>
        </authorList>
    </citation>
    <scope>IDENTIFICATION</scope>
</reference>
<name>H2ZIA9_CIOSA</name>
<dbReference type="HOGENOM" id="CLU_1168160_0_0_1"/>
<keyword evidence="2" id="KW-1185">Reference proteome</keyword>
<proteinExistence type="predicted"/>
<evidence type="ECO:0000313" key="1">
    <source>
        <dbReference type="Ensembl" id="ENSCSAVP00000017325.1"/>
    </source>
</evidence>